<organism evidence="2 3">
    <name type="scientific">Tanacetum coccineum</name>
    <dbReference type="NCBI Taxonomy" id="301880"/>
    <lineage>
        <taxon>Eukaryota</taxon>
        <taxon>Viridiplantae</taxon>
        <taxon>Streptophyta</taxon>
        <taxon>Embryophyta</taxon>
        <taxon>Tracheophyta</taxon>
        <taxon>Spermatophyta</taxon>
        <taxon>Magnoliopsida</taxon>
        <taxon>eudicotyledons</taxon>
        <taxon>Gunneridae</taxon>
        <taxon>Pentapetalae</taxon>
        <taxon>asterids</taxon>
        <taxon>campanulids</taxon>
        <taxon>Asterales</taxon>
        <taxon>Asteraceae</taxon>
        <taxon>Asteroideae</taxon>
        <taxon>Anthemideae</taxon>
        <taxon>Anthemidinae</taxon>
        <taxon>Tanacetum</taxon>
    </lineage>
</organism>
<gene>
    <name evidence="2" type="ORF">Tco_1017389</name>
</gene>
<dbReference type="Gene3D" id="3.40.640.10">
    <property type="entry name" value="Type I PLP-dependent aspartate aminotransferase-like (Major domain)"/>
    <property type="match status" value="1"/>
</dbReference>
<dbReference type="InterPro" id="IPR015421">
    <property type="entry name" value="PyrdxlP-dep_Trfase_major"/>
</dbReference>
<dbReference type="EMBL" id="BQNB010017669">
    <property type="protein sequence ID" value="GJT65909.1"/>
    <property type="molecule type" value="Genomic_DNA"/>
</dbReference>
<proteinExistence type="predicted"/>
<feature type="domain" description="Serine hydroxymethyltransferase-like" evidence="1">
    <location>
        <begin position="17"/>
        <end position="60"/>
    </location>
</feature>
<accession>A0ABQ5FRS8</accession>
<evidence type="ECO:0000313" key="2">
    <source>
        <dbReference type="EMBL" id="GJT65909.1"/>
    </source>
</evidence>
<sequence length="243" mass="26932">MMVGRCVSQTTVSVNWLSDSYLEVNVQSLSSHERIMALDLPHGGHISHGYQAHTKKKITREGQKDENLNIVKLQRTMPHSVRNKTRLGNVELSLDDLEIHSEVNLSAFLDIQKSNCGQMNWSYIQNSKIKLNCFQIVVYQSNFYKIDVGAMLALVLDSATPGCSDPFIPWREKCLLLSVMKDGLGTHVTASFSAGFVVVVNTKVAEGVKPPCKGAVDCARNTVKAEMDEGQNAYKGVSVKDTW</sequence>
<protein>
    <submittedName>
        <fullName evidence="2">Mitochondrial dicarboxylate carrier</fullName>
    </submittedName>
</protein>
<reference evidence="2" key="1">
    <citation type="journal article" date="2022" name="Int. J. Mol. Sci.">
        <title>Draft Genome of Tanacetum Coccineum: Genomic Comparison of Closely Related Tanacetum-Family Plants.</title>
        <authorList>
            <person name="Yamashiro T."/>
            <person name="Shiraishi A."/>
            <person name="Nakayama K."/>
            <person name="Satake H."/>
        </authorList>
    </citation>
    <scope>NUCLEOTIDE SEQUENCE</scope>
</reference>
<evidence type="ECO:0000313" key="3">
    <source>
        <dbReference type="Proteomes" id="UP001151760"/>
    </source>
</evidence>
<dbReference type="Proteomes" id="UP001151760">
    <property type="component" value="Unassembled WGS sequence"/>
</dbReference>
<dbReference type="InterPro" id="IPR039429">
    <property type="entry name" value="SHMT-like_dom"/>
</dbReference>
<keyword evidence="3" id="KW-1185">Reference proteome</keyword>
<name>A0ABQ5FRS8_9ASTR</name>
<evidence type="ECO:0000259" key="1">
    <source>
        <dbReference type="Pfam" id="PF00464"/>
    </source>
</evidence>
<reference evidence="2" key="2">
    <citation type="submission" date="2022-01" db="EMBL/GenBank/DDBJ databases">
        <authorList>
            <person name="Yamashiro T."/>
            <person name="Shiraishi A."/>
            <person name="Satake H."/>
            <person name="Nakayama K."/>
        </authorList>
    </citation>
    <scope>NUCLEOTIDE SEQUENCE</scope>
</reference>
<dbReference type="Pfam" id="PF00464">
    <property type="entry name" value="SHMT"/>
    <property type="match status" value="1"/>
</dbReference>
<comment type="caution">
    <text evidence="2">The sequence shown here is derived from an EMBL/GenBank/DDBJ whole genome shotgun (WGS) entry which is preliminary data.</text>
</comment>